<reference evidence="2" key="1">
    <citation type="journal article" date="2019" name="Int. J. Syst. Evol. Microbiol.">
        <title>The Global Catalogue of Microorganisms (GCM) 10K type strain sequencing project: providing services to taxonomists for standard genome sequencing and annotation.</title>
        <authorList>
            <consortium name="The Broad Institute Genomics Platform"/>
            <consortium name="The Broad Institute Genome Sequencing Center for Infectious Disease"/>
            <person name="Wu L."/>
            <person name="Ma J."/>
        </authorList>
    </citation>
    <scope>NUCLEOTIDE SEQUENCE [LARGE SCALE GENOMIC DNA]</scope>
    <source>
        <strain evidence="2">JCM 16981</strain>
    </source>
</reference>
<sequence length="172" mass="19629">MAVTPPSRFIGGKAPVLTVDFDASVLGTPVINDYSEVTLKHVQAETAAPIDKKVLREGSRTRDVIKKLTEDTWVLEEYSDEGLRTLTNLNITYGTENRNVYTIKEGDPLSAKVECDWKVIVKDDDIDTELTTRSVMTADQDYYYLLNELTAWNDRNEVFSKAWNKKIKRNYT</sequence>
<evidence type="ECO:0008006" key="3">
    <source>
        <dbReference type="Google" id="ProtNLM"/>
    </source>
</evidence>
<dbReference type="RefSeq" id="WP_344703876.1">
    <property type="nucleotide sequence ID" value="NZ_BAABCK010000066.1"/>
</dbReference>
<protein>
    <recommendedName>
        <fullName evidence="3">Phage tail protein</fullName>
    </recommendedName>
</protein>
<accession>A0ABP7F9K0</accession>
<keyword evidence="2" id="KW-1185">Reference proteome</keyword>
<name>A0ABP7F9K0_9STAP</name>
<organism evidence="1 2">
    <name type="scientific">Salinicoccus jeotgali</name>
    <dbReference type="NCBI Taxonomy" id="381634"/>
    <lineage>
        <taxon>Bacteria</taxon>
        <taxon>Bacillati</taxon>
        <taxon>Bacillota</taxon>
        <taxon>Bacilli</taxon>
        <taxon>Bacillales</taxon>
        <taxon>Staphylococcaceae</taxon>
        <taxon>Salinicoccus</taxon>
    </lineage>
</organism>
<proteinExistence type="predicted"/>
<dbReference type="Proteomes" id="UP001500920">
    <property type="component" value="Unassembled WGS sequence"/>
</dbReference>
<evidence type="ECO:0000313" key="1">
    <source>
        <dbReference type="EMBL" id="GAA3731131.1"/>
    </source>
</evidence>
<comment type="caution">
    <text evidence="1">The sequence shown here is derived from an EMBL/GenBank/DDBJ whole genome shotgun (WGS) entry which is preliminary data.</text>
</comment>
<dbReference type="EMBL" id="BAABCK010000066">
    <property type="protein sequence ID" value="GAA3731131.1"/>
    <property type="molecule type" value="Genomic_DNA"/>
</dbReference>
<gene>
    <name evidence="1" type="ORF">GCM10022378_19260</name>
</gene>
<evidence type="ECO:0000313" key="2">
    <source>
        <dbReference type="Proteomes" id="UP001500920"/>
    </source>
</evidence>